<dbReference type="Proteomes" id="UP001597044">
    <property type="component" value="Unassembled WGS sequence"/>
</dbReference>
<dbReference type="Gene3D" id="3.30.70.560">
    <property type="entry name" value="7,8-Dihydro-6-hydroxymethylpterin-pyrophosphokinase HPPK"/>
    <property type="match status" value="1"/>
</dbReference>
<proteinExistence type="inferred from homology"/>
<dbReference type="SUPFAM" id="SSF55083">
    <property type="entry name" value="6-hydroxymethyl-7,8-dihydropterin pyrophosphokinase, HPPK"/>
    <property type="match status" value="1"/>
</dbReference>
<dbReference type="InterPro" id="IPR000550">
    <property type="entry name" value="Hppk"/>
</dbReference>
<dbReference type="GO" id="GO:0003848">
    <property type="term" value="F:2-amino-4-hydroxy-6-hydroxymethyldihydropteridine diphosphokinase activity"/>
    <property type="evidence" value="ECO:0007669"/>
    <property type="project" value="UniProtKB-EC"/>
</dbReference>
<dbReference type="NCBIfam" id="TIGR01498">
    <property type="entry name" value="folK"/>
    <property type="match status" value="1"/>
</dbReference>
<dbReference type="EC" id="2.7.6.3" evidence="3"/>
<keyword evidence="7" id="KW-0418">Kinase</keyword>
<evidence type="ECO:0000256" key="8">
    <source>
        <dbReference type="ARBA" id="ARBA00022840"/>
    </source>
</evidence>
<comment type="similarity">
    <text evidence="2">Belongs to the HPPK family.</text>
</comment>
<keyword evidence="8" id="KW-0067">ATP-binding</keyword>
<dbReference type="RefSeq" id="WP_340675659.1">
    <property type="nucleotide sequence ID" value="NZ_JBHTIT010000001.1"/>
</dbReference>
<keyword evidence="6" id="KW-0547">Nucleotide-binding</keyword>
<evidence type="ECO:0000256" key="2">
    <source>
        <dbReference type="ARBA" id="ARBA00005810"/>
    </source>
</evidence>
<organism evidence="14 15">
    <name type="scientific">Paraperlucidibaca wandonensis</name>
    <dbReference type="NCBI Taxonomy" id="1268273"/>
    <lineage>
        <taxon>Bacteria</taxon>
        <taxon>Pseudomonadati</taxon>
        <taxon>Pseudomonadota</taxon>
        <taxon>Gammaproteobacteria</taxon>
        <taxon>Moraxellales</taxon>
        <taxon>Moraxellaceae</taxon>
        <taxon>Paraperlucidibaca</taxon>
    </lineage>
</organism>
<evidence type="ECO:0000256" key="7">
    <source>
        <dbReference type="ARBA" id="ARBA00022777"/>
    </source>
</evidence>
<evidence type="ECO:0000256" key="5">
    <source>
        <dbReference type="ARBA" id="ARBA00022679"/>
    </source>
</evidence>
<reference evidence="15" key="1">
    <citation type="journal article" date="2019" name="Int. J. Syst. Evol. Microbiol.">
        <title>The Global Catalogue of Microorganisms (GCM) 10K type strain sequencing project: providing services to taxonomists for standard genome sequencing and annotation.</title>
        <authorList>
            <consortium name="The Broad Institute Genomics Platform"/>
            <consortium name="The Broad Institute Genome Sequencing Center for Infectious Disease"/>
            <person name="Wu L."/>
            <person name="Ma J."/>
        </authorList>
    </citation>
    <scope>NUCLEOTIDE SEQUENCE [LARGE SCALE GENOMIC DNA]</scope>
    <source>
        <strain evidence="15">CCUG 63419</strain>
    </source>
</reference>
<dbReference type="PANTHER" id="PTHR43071:SF1">
    <property type="entry name" value="2-AMINO-4-HYDROXY-6-HYDROXYMETHYLDIHYDROPTERIDINE PYROPHOSPHOKINASE"/>
    <property type="match status" value="1"/>
</dbReference>
<evidence type="ECO:0000256" key="4">
    <source>
        <dbReference type="ARBA" id="ARBA00016218"/>
    </source>
</evidence>
<dbReference type="PANTHER" id="PTHR43071">
    <property type="entry name" value="2-AMINO-4-HYDROXY-6-HYDROXYMETHYLDIHYDROPTERIDINE PYROPHOSPHOKINASE"/>
    <property type="match status" value="1"/>
</dbReference>
<gene>
    <name evidence="14" type="primary">folK</name>
    <name evidence="14" type="ORF">ACFQ0F_10925</name>
</gene>
<evidence type="ECO:0000256" key="3">
    <source>
        <dbReference type="ARBA" id="ARBA00013253"/>
    </source>
</evidence>
<comment type="function">
    <text evidence="10">Catalyzes the transfer of pyrophosphate from adenosine triphosphate (ATP) to 6-hydroxymethyl-7,8-dihydropterin, an enzymatic step in folate biosynthesis pathway.</text>
</comment>
<dbReference type="EMBL" id="JBHTIT010000001">
    <property type="protein sequence ID" value="MFD0950895.1"/>
    <property type="molecule type" value="Genomic_DNA"/>
</dbReference>
<accession>A0ABW3HJI7</accession>
<feature type="domain" description="7,8-dihydro-6-hydroxymethylpterin-pyrophosphokinase" evidence="13">
    <location>
        <begin position="96"/>
        <end position="107"/>
    </location>
</feature>
<dbReference type="CDD" id="cd00483">
    <property type="entry name" value="HPPK"/>
    <property type="match status" value="1"/>
</dbReference>
<keyword evidence="15" id="KW-1185">Reference proteome</keyword>
<evidence type="ECO:0000256" key="12">
    <source>
        <dbReference type="ARBA" id="ARBA00033413"/>
    </source>
</evidence>
<evidence type="ECO:0000256" key="9">
    <source>
        <dbReference type="ARBA" id="ARBA00022909"/>
    </source>
</evidence>
<dbReference type="Pfam" id="PF01288">
    <property type="entry name" value="HPPK"/>
    <property type="match status" value="1"/>
</dbReference>
<evidence type="ECO:0000256" key="6">
    <source>
        <dbReference type="ARBA" id="ARBA00022741"/>
    </source>
</evidence>
<keyword evidence="5 14" id="KW-0808">Transferase</keyword>
<comment type="pathway">
    <text evidence="1">Cofactor biosynthesis; tetrahydrofolate biosynthesis; 2-amino-4-hydroxy-6-hydroxymethyl-7,8-dihydropteridine diphosphate from 7,8-dihydroneopterin triphosphate: step 4/4.</text>
</comment>
<name>A0ABW3HJI7_9GAMM</name>
<evidence type="ECO:0000256" key="1">
    <source>
        <dbReference type="ARBA" id="ARBA00005051"/>
    </source>
</evidence>
<sequence>MSINTDVESQFAAIGLGGNLGDAPKTLCFALEQLAAHAQIHIIAISHLYRSAAIGPEGQPDYANAVISISTSLSPIALLDALQAIELMAGRERLLRWGARTLDLDILLYGEIAMQSERLTIPHIELYHRPFVLVPLADIAAARVLPNGHRADELAASCSRDGLALWPDLRWPSTVE</sequence>
<evidence type="ECO:0000313" key="15">
    <source>
        <dbReference type="Proteomes" id="UP001597044"/>
    </source>
</evidence>
<keyword evidence="9" id="KW-0289">Folate biosynthesis</keyword>
<evidence type="ECO:0000313" key="14">
    <source>
        <dbReference type="EMBL" id="MFD0950895.1"/>
    </source>
</evidence>
<comment type="caution">
    <text evidence="14">The sequence shown here is derived from an EMBL/GenBank/DDBJ whole genome shotgun (WGS) entry which is preliminary data.</text>
</comment>
<dbReference type="InterPro" id="IPR035907">
    <property type="entry name" value="Hppk_sf"/>
</dbReference>
<evidence type="ECO:0000256" key="10">
    <source>
        <dbReference type="ARBA" id="ARBA00029409"/>
    </source>
</evidence>
<protein>
    <recommendedName>
        <fullName evidence="4">2-amino-4-hydroxy-6-hydroxymethyldihydropteridine pyrophosphokinase</fullName>
        <ecNumber evidence="3">2.7.6.3</ecNumber>
    </recommendedName>
    <alternativeName>
        <fullName evidence="11">6-hydroxymethyl-7,8-dihydropterin pyrophosphokinase</fullName>
    </alternativeName>
    <alternativeName>
        <fullName evidence="12">7,8-dihydro-6-hydroxymethylpterin-pyrophosphokinase</fullName>
    </alternativeName>
</protein>
<evidence type="ECO:0000259" key="13">
    <source>
        <dbReference type="PROSITE" id="PS00794"/>
    </source>
</evidence>
<dbReference type="PROSITE" id="PS00794">
    <property type="entry name" value="HPPK"/>
    <property type="match status" value="1"/>
</dbReference>
<evidence type="ECO:0000256" key="11">
    <source>
        <dbReference type="ARBA" id="ARBA00029766"/>
    </source>
</evidence>